<proteinExistence type="predicted"/>
<organism evidence="4 5">
    <name type="scientific">Emticicia aquatica</name>
    <dbReference type="NCBI Taxonomy" id="1681835"/>
    <lineage>
        <taxon>Bacteria</taxon>
        <taxon>Pseudomonadati</taxon>
        <taxon>Bacteroidota</taxon>
        <taxon>Cytophagia</taxon>
        <taxon>Cytophagales</taxon>
        <taxon>Leadbetterellaceae</taxon>
        <taxon>Emticicia</taxon>
    </lineage>
</organism>
<evidence type="ECO:0000256" key="1">
    <source>
        <dbReference type="ARBA" id="ARBA00022801"/>
    </source>
</evidence>
<gene>
    <name evidence="4" type="ORF">EMA8858_02027</name>
</gene>
<dbReference type="Pfam" id="PF03629">
    <property type="entry name" value="SASA"/>
    <property type="match status" value="1"/>
</dbReference>
<reference evidence="4" key="1">
    <citation type="submission" date="2021-12" db="EMBL/GenBank/DDBJ databases">
        <authorList>
            <person name="Rodrigo-Torres L."/>
            <person name="Arahal R. D."/>
            <person name="Lucena T."/>
        </authorList>
    </citation>
    <scope>NUCLEOTIDE SEQUENCE</scope>
    <source>
        <strain evidence="4">CECT 8858</strain>
    </source>
</reference>
<dbReference type="Proteomes" id="UP000837932">
    <property type="component" value="Unassembled WGS sequence"/>
</dbReference>
<keyword evidence="1" id="KW-0378">Hydrolase</keyword>
<dbReference type="NCBIfam" id="TIGR04183">
    <property type="entry name" value="Por_Secre_tail"/>
    <property type="match status" value="1"/>
</dbReference>
<evidence type="ECO:0000259" key="2">
    <source>
        <dbReference type="Pfam" id="PF03629"/>
    </source>
</evidence>
<accession>A0ABM9AQI3</accession>
<feature type="domain" description="Sialate O-acetylesterase" evidence="2">
    <location>
        <begin position="120"/>
        <end position="299"/>
    </location>
</feature>
<dbReference type="InterPro" id="IPR005181">
    <property type="entry name" value="SASA"/>
</dbReference>
<keyword evidence="5" id="KW-1185">Reference proteome</keyword>
<dbReference type="Gene3D" id="3.40.50.1110">
    <property type="entry name" value="SGNH hydrolase"/>
    <property type="match status" value="1"/>
</dbReference>
<dbReference type="RefSeq" id="WP_238806475.1">
    <property type="nucleotide sequence ID" value="NZ_CAKLPY010000002.1"/>
</dbReference>
<evidence type="ECO:0000313" key="4">
    <source>
        <dbReference type="EMBL" id="CAH0995899.1"/>
    </source>
</evidence>
<evidence type="ECO:0000313" key="5">
    <source>
        <dbReference type="Proteomes" id="UP000837932"/>
    </source>
</evidence>
<name>A0ABM9AQI3_9BACT</name>
<feature type="domain" description="Secretion system C-terminal sorting" evidence="3">
    <location>
        <begin position="685"/>
        <end position="755"/>
    </location>
</feature>
<evidence type="ECO:0008006" key="6">
    <source>
        <dbReference type="Google" id="ProtNLM"/>
    </source>
</evidence>
<dbReference type="InterPro" id="IPR026444">
    <property type="entry name" value="Secre_tail"/>
</dbReference>
<dbReference type="Pfam" id="PF18962">
    <property type="entry name" value="Por_Secre_tail"/>
    <property type="match status" value="1"/>
</dbReference>
<evidence type="ECO:0000259" key="3">
    <source>
        <dbReference type="Pfam" id="PF18962"/>
    </source>
</evidence>
<dbReference type="SUPFAM" id="SSF52266">
    <property type="entry name" value="SGNH hydrolase"/>
    <property type="match status" value="1"/>
</dbReference>
<dbReference type="InterPro" id="IPR036514">
    <property type="entry name" value="SGNH_hydro_sf"/>
</dbReference>
<sequence>MRNLVLFFVLLFVNVSGFSQITINLPLSRSVFQRDNNNTSAIHVSGIYEDTLQKIEARLVPIKDGQGTATDWVVLVDKPQFGSFVGSIKGTGGWYQLQVRGWKNGAVVTQPTVDKVGIGEVFLIAGQSNAEGKRGFGEKASIDDRVNCFNYEKIDFLDEIPPYNSFSHLDATSSIAPRGQGTWCWGELGDLLAKRLNVPIMFFNAAYQGTSIENWYSSSVGIPTKHPFYKYTFPNNTPYSYLRITLQYYISQLGLRSVLWCQGEAELEQNTTEEYYVSALKKIIEKSRVESGKKINWMISRTSLLLYDQVYPTVIKAQNSVINPADYIFEGPYTDSIQVPRTEGVHFTDAGISDLAKAWNAKLNDTFFSQSLPSQPSPIVNLKIACQEYDKVTVSLPTSYQSYKWSNNTADASITATSGSFDALVRDQTGNYFFTSSIDVKKVFPTIIPVAYTNKSAFFCEGSSTDILTDSPDYASFLWSSGEKQRQITVKNSGSFSVRGITNLGCISPESNKVFTQALTPPGKPVIYQSETVVCEGNTVTLASTGLKENIWSTNEIGQFITIAKVGTYSVTVKEKDGNGCISVSSDPATFSIIPRPETPEITQIGAFTLQAIQKTVIPDVTYEWKQDGIVLSNKTAFLKANKASFLTVASIKNYTINNKALACRSNLSGAYSFIPDVSIKDIIIYPNPTPDGFVTLEAKDNVANFTFTVYSLDGKLIYSSPIPNLSERRLVDLSFLGGGKYIVKLSNDSILETKYIWIDKK</sequence>
<dbReference type="EMBL" id="CAKLPY010000002">
    <property type="protein sequence ID" value="CAH0995899.1"/>
    <property type="molecule type" value="Genomic_DNA"/>
</dbReference>
<comment type="caution">
    <text evidence="4">The sequence shown here is derived from an EMBL/GenBank/DDBJ whole genome shotgun (WGS) entry which is preliminary data.</text>
</comment>
<protein>
    <recommendedName>
        <fullName evidence="6">T9SS type A sorting domain-containing protein</fullName>
    </recommendedName>
</protein>